<dbReference type="InterPro" id="IPR008912">
    <property type="entry name" value="Uncharacterised_CoxE"/>
</dbReference>
<feature type="domain" description="VWFA" evidence="1">
    <location>
        <begin position="211"/>
        <end position="370"/>
    </location>
</feature>
<dbReference type="STRING" id="100226.gene:17762454"/>
<name>Q9KY59_STRCO</name>
<reference evidence="2 3" key="1">
    <citation type="journal article" date="1996" name="Mol. Microbiol.">
        <title>A set of ordered cosmids and a detailed genetic and physical map for the 8 Mb Streptomyces coelicolor A3(2) chromosome.</title>
        <authorList>
            <person name="Redenbach M."/>
            <person name="Kieser H.M."/>
            <person name="Denapaite D."/>
            <person name="Eichner A."/>
            <person name="Cullum J."/>
            <person name="Kinashi H."/>
            <person name="Hopwood D.A."/>
        </authorList>
    </citation>
    <scope>NUCLEOTIDE SEQUENCE [LARGE SCALE GENOMIC DNA]</scope>
    <source>
        <strain evidence="3">ATCC BAA-471 / A3(2) / M145</strain>
    </source>
</reference>
<evidence type="ECO:0000259" key="1">
    <source>
        <dbReference type="SMART" id="SM00327"/>
    </source>
</evidence>
<dbReference type="HOGENOM" id="CLU_058765_0_0_11"/>
<dbReference type="SUPFAM" id="SSF53300">
    <property type="entry name" value="vWA-like"/>
    <property type="match status" value="1"/>
</dbReference>
<organism evidence="2 3">
    <name type="scientific">Streptomyces coelicolor (strain ATCC BAA-471 / A3(2) / M145)</name>
    <dbReference type="NCBI Taxonomy" id="100226"/>
    <lineage>
        <taxon>Bacteria</taxon>
        <taxon>Bacillati</taxon>
        <taxon>Actinomycetota</taxon>
        <taxon>Actinomycetes</taxon>
        <taxon>Kitasatosporales</taxon>
        <taxon>Streptomycetaceae</taxon>
        <taxon>Streptomyces</taxon>
        <taxon>Streptomyces albidoflavus group</taxon>
    </lineage>
</organism>
<dbReference type="InterPro" id="IPR036465">
    <property type="entry name" value="vWFA_dom_sf"/>
</dbReference>
<dbReference type="PATRIC" id="fig|100226.15.peg.4882"/>
<dbReference type="InParanoid" id="Q9KY59"/>
<accession>Q9KY59</accession>
<dbReference type="eggNOG" id="COG2425">
    <property type="taxonomic scope" value="Bacteria"/>
</dbReference>
<dbReference type="Pfam" id="PF05762">
    <property type="entry name" value="VWA_CoxE"/>
    <property type="match status" value="1"/>
</dbReference>
<dbReference type="OrthoDB" id="9789979at2"/>
<dbReference type="CDD" id="cd01462">
    <property type="entry name" value="VWA_YIEM_type"/>
    <property type="match status" value="1"/>
</dbReference>
<dbReference type="PhylomeDB" id="Q9KY59"/>
<dbReference type="KEGG" id="sco:SCO4805"/>
<dbReference type="AlphaFoldDB" id="Q9KY59"/>
<dbReference type="SMART" id="SM00327">
    <property type="entry name" value="VWA"/>
    <property type="match status" value="1"/>
</dbReference>
<dbReference type="Proteomes" id="UP000001973">
    <property type="component" value="Chromosome"/>
</dbReference>
<proteinExistence type="predicted"/>
<evidence type="ECO:0000313" key="2">
    <source>
        <dbReference type="EMBL" id="CAB92668.1"/>
    </source>
</evidence>
<dbReference type="EMBL" id="AL645882">
    <property type="protein sequence ID" value="CAB92668.1"/>
    <property type="molecule type" value="Genomic_DNA"/>
</dbReference>
<dbReference type="PaxDb" id="100226-SCO4805"/>
<gene>
    <name evidence="2" type="ordered locus">SCO4805</name>
    <name evidence="2" type="ORF">SCD63A.16</name>
</gene>
<dbReference type="PANTHER" id="PTHR30634">
    <property type="entry name" value="OUTER MEMBRANE LOLAB LIPOPROTEIN INSERTION APPARATUS"/>
    <property type="match status" value="1"/>
</dbReference>
<protein>
    <recommendedName>
        <fullName evidence="1">VWFA domain-containing protein</fullName>
    </recommendedName>
</protein>
<dbReference type="InterPro" id="IPR002035">
    <property type="entry name" value="VWF_A"/>
</dbReference>
<sequence>MDAEAARERLRRWRLVLGGDPADGTGHVLCGRDAAMDGALTALYGRGGAPRAGRDRAAGLGASAPAVARWLGDIRTYFPSPVVQVMQRDAIDRLGLATLLLEPEMLQAVEADVHLVGTLLSLNEAMPDTTRETARAVVRKVVEDLEKRLVTRTRATLSGALDRSARTARPRPHDIDWNRTIGANLKHYLPEYRTVVPERLVGYGRASRSVRKDIVLCVDQSGSMAASLVYASVFGAVLASMRSIDTRLVVFDTAVADLTDQLDDPVDVLFGTRLGGGTDINRALAYCQSRITRPADTVVVLISDLYEGGIREEMLKRVAAMRVAGVRFVTLLALSDEGTPAYDREHAAALAALGAPAFACTPDLFPEVMAAAIEGRPLPIPDAG</sequence>
<evidence type="ECO:0000313" key="3">
    <source>
        <dbReference type="Proteomes" id="UP000001973"/>
    </source>
</evidence>
<dbReference type="EMBL" id="AL939121">
    <property type="protein sequence ID" value="CAB92668.1"/>
    <property type="molecule type" value="Genomic_DNA"/>
</dbReference>
<dbReference type="InterPro" id="IPR050458">
    <property type="entry name" value="LolB"/>
</dbReference>
<dbReference type="PANTHER" id="PTHR30634:SF16">
    <property type="entry name" value="OUTER-MEMBRANE LIPOPROTEIN LOLB"/>
    <property type="match status" value="1"/>
</dbReference>
<reference evidence="2 3" key="2">
    <citation type="journal article" date="2002" name="Nature">
        <title>Complete genome sequence of the model actinomycete Streptomyces coelicolor A3(2).</title>
        <authorList>
            <person name="Bentley S.D."/>
            <person name="Chater K.F."/>
            <person name="Cerdeno-Tarraga A.M."/>
            <person name="Challis G.L."/>
            <person name="Thomson N.R."/>
            <person name="James K.D."/>
            <person name="Harris D.E."/>
            <person name="Quail M.A."/>
            <person name="Kieser H."/>
            <person name="Harper D."/>
            <person name="Bateman A."/>
            <person name="Brown S."/>
            <person name="Chandra G."/>
            <person name="Chen C.W."/>
            <person name="Collins M."/>
            <person name="Cronin A."/>
            <person name="Fraser A."/>
            <person name="Goble A."/>
            <person name="Hidalgo J."/>
            <person name="Hornsby T."/>
            <person name="Howarth S."/>
            <person name="Huang C.H."/>
            <person name="Kieser T."/>
            <person name="Larke L."/>
            <person name="Murphy L."/>
            <person name="Oliver K."/>
            <person name="O'Neil S."/>
            <person name="Rabbinowitsch E."/>
            <person name="Rajandream M.A."/>
            <person name="Rutherford K."/>
            <person name="Rutter S."/>
            <person name="Seeger K."/>
            <person name="Saunders D."/>
            <person name="Sharp S."/>
            <person name="Squares R."/>
            <person name="Squares S."/>
            <person name="Taylor K."/>
            <person name="Warren T."/>
            <person name="Wietzorrek A."/>
            <person name="Woodward J."/>
            <person name="Barrell B.G."/>
            <person name="Parkhill J."/>
            <person name="Hopwood D.A."/>
        </authorList>
    </citation>
    <scope>NUCLEOTIDE SEQUENCE [LARGE SCALE GENOMIC DNA]</scope>
    <source>
        <strain evidence="3">ATCC BAA-471 / A3(2) / M145</strain>
    </source>
</reference>
<keyword evidence="3" id="KW-1185">Reference proteome</keyword>
<dbReference type="Gene3D" id="3.40.50.410">
    <property type="entry name" value="von Willebrand factor, type A domain"/>
    <property type="match status" value="1"/>
</dbReference>